<evidence type="ECO:0000256" key="1">
    <source>
        <dbReference type="ARBA" id="ARBA00022737"/>
    </source>
</evidence>
<organism evidence="5 6">
    <name type="scientific">Aeoliella mucimassa</name>
    <dbReference type="NCBI Taxonomy" id="2527972"/>
    <lineage>
        <taxon>Bacteria</taxon>
        <taxon>Pseudomonadati</taxon>
        <taxon>Planctomycetota</taxon>
        <taxon>Planctomycetia</taxon>
        <taxon>Pirellulales</taxon>
        <taxon>Lacipirellulaceae</taxon>
        <taxon>Aeoliella</taxon>
    </lineage>
</organism>
<proteinExistence type="predicted"/>
<evidence type="ECO:0000256" key="3">
    <source>
        <dbReference type="PROSITE-ProRule" id="PRU00023"/>
    </source>
</evidence>
<dbReference type="Gene3D" id="1.25.40.20">
    <property type="entry name" value="Ankyrin repeat-containing domain"/>
    <property type="match status" value="4"/>
</dbReference>
<dbReference type="Proteomes" id="UP000315750">
    <property type="component" value="Chromosome"/>
</dbReference>
<dbReference type="GO" id="GO:0016740">
    <property type="term" value="F:transferase activity"/>
    <property type="evidence" value="ECO:0007669"/>
    <property type="project" value="UniProtKB-KW"/>
</dbReference>
<dbReference type="EMBL" id="CP036278">
    <property type="protein sequence ID" value="QDU53968.1"/>
    <property type="molecule type" value="Genomic_DNA"/>
</dbReference>
<keyword evidence="1" id="KW-0677">Repeat</keyword>
<protein>
    <submittedName>
        <fullName evidence="5">Phosphocholine transferase AnkX</fullName>
        <ecNumber evidence="5">2.7.1.-</ecNumber>
    </submittedName>
</protein>
<dbReference type="InterPro" id="IPR002110">
    <property type="entry name" value="Ankyrin_rpt"/>
</dbReference>
<evidence type="ECO:0000256" key="2">
    <source>
        <dbReference type="ARBA" id="ARBA00023043"/>
    </source>
</evidence>
<dbReference type="InterPro" id="IPR036770">
    <property type="entry name" value="Ankyrin_rpt-contain_sf"/>
</dbReference>
<gene>
    <name evidence="5" type="primary">ankX</name>
    <name evidence="5" type="ORF">Pan181_01470</name>
</gene>
<dbReference type="PROSITE" id="PS50297">
    <property type="entry name" value="ANK_REP_REGION"/>
    <property type="match status" value="5"/>
</dbReference>
<dbReference type="KEGG" id="amuc:Pan181_01470"/>
<sequence length="324" mass="34855" precursor="true">MRLVNTTLLLLGLLTLMPAAGAQDFELETDGDRLAEAIDSGSVAAVRRLLDSGVSANTLVYDSPPLQWAIWDEKYYVVKLLIDRGADVNLPDEDGYTSLMCACDMSSKRIVDLLLDKGADINAVELLYGMSALQSACSAGDEAIVDLLLERGADINHIDKYSGNCLEEAAYYGHKAVVEKLKAKGLKSDYPLHIACGIGDVEEVKKQLAAGKKADQPNEGWKNTPLHFASGGGHLEIIKLLVENGANVNAKNVLGTTLLHEAASADHLELVKWLVAQGADINAKDEEGSTPLDWSSGESATYLEEIGAEYGEYDDFEPEGDVSI</sequence>
<dbReference type="PROSITE" id="PS50088">
    <property type="entry name" value="ANK_REPEAT"/>
    <property type="match status" value="5"/>
</dbReference>
<accession>A0A518AGW6</accession>
<keyword evidence="2 3" id="KW-0040">ANK repeat</keyword>
<evidence type="ECO:0000313" key="5">
    <source>
        <dbReference type="EMBL" id="QDU53968.1"/>
    </source>
</evidence>
<feature type="chain" id="PRO_5021982225" evidence="4">
    <location>
        <begin position="23"/>
        <end position="324"/>
    </location>
</feature>
<dbReference type="PANTHER" id="PTHR24171">
    <property type="entry name" value="ANKYRIN REPEAT DOMAIN-CONTAINING PROTEIN 39-RELATED"/>
    <property type="match status" value="1"/>
</dbReference>
<dbReference type="SUPFAM" id="SSF48403">
    <property type="entry name" value="Ankyrin repeat"/>
    <property type="match status" value="1"/>
</dbReference>
<dbReference type="Pfam" id="PF12796">
    <property type="entry name" value="Ank_2"/>
    <property type="match status" value="3"/>
</dbReference>
<dbReference type="PRINTS" id="PR01415">
    <property type="entry name" value="ANKYRIN"/>
</dbReference>
<name>A0A518AGW6_9BACT</name>
<feature type="repeat" description="ANK" evidence="3">
    <location>
        <begin position="128"/>
        <end position="160"/>
    </location>
</feature>
<reference evidence="5 6" key="1">
    <citation type="submission" date="2019-02" db="EMBL/GenBank/DDBJ databases">
        <title>Deep-cultivation of Planctomycetes and their phenomic and genomic characterization uncovers novel biology.</title>
        <authorList>
            <person name="Wiegand S."/>
            <person name="Jogler M."/>
            <person name="Boedeker C."/>
            <person name="Pinto D."/>
            <person name="Vollmers J."/>
            <person name="Rivas-Marin E."/>
            <person name="Kohn T."/>
            <person name="Peeters S.H."/>
            <person name="Heuer A."/>
            <person name="Rast P."/>
            <person name="Oberbeckmann S."/>
            <person name="Bunk B."/>
            <person name="Jeske O."/>
            <person name="Meyerdierks A."/>
            <person name="Storesund J.E."/>
            <person name="Kallscheuer N."/>
            <person name="Luecker S."/>
            <person name="Lage O.M."/>
            <person name="Pohl T."/>
            <person name="Merkel B.J."/>
            <person name="Hornburger P."/>
            <person name="Mueller R.-W."/>
            <person name="Bruemmer F."/>
            <person name="Labrenz M."/>
            <person name="Spormann A.M."/>
            <person name="Op den Camp H."/>
            <person name="Overmann J."/>
            <person name="Amann R."/>
            <person name="Jetten M.S.M."/>
            <person name="Mascher T."/>
            <person name="Medema M.H."/>
            <person name="Devos D.P."/>
            <person name="Kaster A.-K."/>
            <person name="Ovreas L."/>
            <person name="Rohde M."/>
            <person name="Galperin M.Y."/>
            <person name="Jogler C."/>
        </authorList>
    </citation>
    <scope>NUCLEOTIDE SEQUENCE [LARGE SCALE GENOMIC DNA]</scope>
    <source>
        <strain evidence="5 6">Pan181</strain>
    </source>
</reference>
<feature type="repeat" description="ANK" evidence="3">
    <location>
        <begin position="221"/>
        <end position="253"/>
    </location>
</feature>
<evidence type="ECO:0000256" key="4">
    <source>
        <dbReference type="SAM" id="SignalP"/>
    </source>
</evidence>
<evidence type="ECO:0000313" key="6">
    <source>
        <dbReference type="Proteomes" id="UP000315750"/>
    </source>
</evidence>
<feature type="repeat" description="ANK" evidence="3">
    <location>
        <begin position="94"/>
        <end position="126"/>
    </location>
</feature>
<dbReference type="RefSeq" id="WP_197528754.1">
    <property type="nucleotide sequence ID" value="NZ_CP036278.1"/>
</dbReference>
<feature type="signal peptide" evidence="4">
    <location>
        <begin position="1"/>
        <end position="22"/>
    </location>
</feature>
<dbReference type="SMART" id="SM00248">
    <property type="entry name" value="ANK"/>
    <property type="match status" value="7"/>
</dbReference>
<feature type="repeat" description="ANK" evidence="3">
    <location>
        <begin position="254"/>
        <end position="286"/>
    </location>
</feature>
<feature type="repeat" description="ANK" evidence="3">
    <location>
        <begin position="61"/>
        <end position="93"/>
    </location>
</feature>
<keyword evidence="6" id="KW-1185">Reference proteome</keyword>
<keyword evidence="5" id="KW-0808">Transferase</keyword>
<keyword evidence="4" id="KW-0732">Signal</keyword>
<dbReference type="EC" id="2.7.1.-" evidence="5"/>
<dbReference type="AlphaFoldDB" id="A0A518AGW6"/>